<dbReference type="InterPro" id="IPR039617">
    <property type="entry name" value="CLAVATA3-CLE"/>
</dbReference>
<evidence type="ECO:0000313" key="10">
    <source>
        <dbReference type="Proteomes" id="UP001293593"/>
    </source>
</evidence>
<dbReference type="Proteomes" id="UP001293593">
    <property type="component" value="Unassembled WGS sequence"/>
</dbReference>
<evidence type="ECO:0000256" key="1">
    <source>
        <dbReference type="ARBA" id="ARBA00004239"/>
    </source>
</evidence>
<comment type="caution">
    <text evidence="9">The sequence shown here is derived from an EMBL/GenBank/DDBJ whole genome shotgun (WGS) entry which is preliminary data.</text>
</comment>
<dbReference type="AlphaFoldDB" id="A0AAE1M7F4"/>
<dbReference type="GO" id="GO:0030154">
    <property type="term" value="P:cell differentiation"/>
    <property type="evidence" value="ECO:0007669"/>
    <property type="project" value="UniProtKB-KW"/>
</dbReference>
<evidence type="ECO:0000313" key="9">
    <source>
        <dbReference type="EMBL" id="KAK4255580.1"/>
    </source>
</evidence>
<keyword evidence="4" id="KW-0732">Signal</keyword>
<feature type="region of interest" description="Disordered" evidence="8">
    <location>
        <begin position="65"/>
        <end position="111"/>
    </location>
</feature>
<evidence type="ECO:0000256" key="3">
    <source>
        <dbReference type="ARBA" id="ARBA00022525"/>
    </source>
</evidence>
<evidence type="ECO:0000256" key="7">
    <source>
        <dbReference type="ARBA" id="ARBA00023278"/>
    </source>
</evidence>
<evidence type="ECO:0000256" key="4">
    <source>
        <dbReference type="ARBA" id="ARBA00022729"/>
    </source>
</evidence>
<dbReference type="PANTHER" id="PTHR36016">
    <property type="entry name" value="CLAVATA3/ESR (CLE)-RELATED PROTEIN 7"/>
    <property type="match status" value="1"/>
</dbReference>
<proteinExistence type="inferred from homology"/>
<name>A0AAE1M7F4_9FABA</name>
<keyword evidence="10" id="KW-1185">Reference proteome</keyword>
<evidence type="ECO:0000256" key="5">
    <source>
        <dbReference type="ARBA" id="ARBA00022782"/>
    </source>
</evidence>
<evidence type="ECO:0000256" key="8">
    <source>
        <dbReference type="SAM" id="MobiDB-lite"/>
    </source>
</evidence>
<gene>
    <name evidence="9" type="ORF">QN277_008564</name>
</gene>
<keyword evidence="7" id="KW-0379">Hydroxylation</keyword>
<dbReference type="GO" id="GO:0005576">
    <property type="term" value="C:extracellular region"/>
    <property type="evidence" value="ECO:0007669"/>
    <property type="project" value="UniProtKB-SubCell"/>
</dbReference>
<feature type="compositionally biased region" description="Basic and acidic residues" evidence="8">
    <location>
        <begin position="65"/>
        <end position="85"/>
    </location>
</feature>
<dbReference type="EMBL" id="JAWXYG010000013">
    <property type="protein sequence ID" value="KAK4255580.1"/>
    <property type="molecule type" value="Genomic_DNA"/>
</dbReference>
<dbReference type="PANTHER" id="PTHR36016:SF1">
    <property type="entry name" value="CLAVATA3_ESR (CLE)-RELATED PROTEIN 5-RELATED"/>
    <property type="match status" value="1"/>
</dbReference>
<organism evidence="9 10">
    <name type="scientific">Acacia crassicarpa</name>
    <name type="common">northern wattle</name>
    <dbReference type="NCBI Taxonomy" id="499986"/>
    <lineage>
        <taxon>Eukaryota</taxon>
        <taxon>Viridiplantae</taxon>
        <taxon>Streptophyta</taxon>
        <taxon>Embryophyta</taxon>
        <taxon>Tracheophyta</taxon>
        <taxon>Spermatophyta</taxon>
        <taxon>Magnoliopsida</taxon>
        <taxon>eudicotyledons</taxon>
        <taxon>Gunneridae</taxon>
        <taxon>Pentapetalae</taxon>
        <taxon>rosids</taxon>
        <taxon>fabids</taxon>
        <taxon>Fabales</taxon>
        <taxon>Fabaceae</taxon>
        <taxon>Caesalpinioideae</taxon>
        <taxon>mimosoid clade</taxon>
        <taxon>Acacieae</taxon>
        <taxon>Acacia</taxon>
    </lineage>
</organism>
<comment type="subcellular location">
    <subcellularLocation>
        <location evidence="1">Secreted</location>
        <location evidence="1">Extracellular space</location>
    </subcellularLocation>
</comment>
<accession>A0AAE1M7F4</accession>
<evidence type="ECO:0000256" key="2">
    <source>
        <dbReference type="ARBA" id="ARBA00005416"/>
    </source>
</evidence>
<keyword evidence="5" id="KW-0221">Differentiation</keyword>
<comment type="similarity">
    <text evidence="2">Belongs to the CLV3/ESR signal peptide family.</text>
</comment>
<keyword evidence="3" id="KW-0964">Secreted</keyword>
<keyword evidence="6" id="KW-0325">Glycoprotein</keyword>
<protein>
    <submittedName>
        <fullName evidence="9">Uncharacterized protein</fullName>
    </submittedName>
</protein>
<evidence type="ECO:0000256" key="6">
    <source>
        <dbReference type="ARBA" id="ARBA00023180"/>
    </source>
</evidence>
<sequence length="111" mass="12604">MAKKTNIATPLLLLIVFSGFFFMNLEARMLQDRPFIHNKNVNKSLRLLEELGYYDLTNQMVIRGRVMEEVGHEDRPSPSGHEDRPSPSGPNPKHHDSPPKALSPSDLKLAR</sequence>
<reference evidence="9" key="1">
    <citation type="submission" date="2023-10" db="EMBL/GenBank/DDBJ databases">
        <title>Chromosome-level genome of the transformable northern wattle, Acacia crassicarpa.</title>
        <authorList>
            <person name="Massaro I."/>
            <person name="Sinha N.R."/>
            <person name="Poethig S."/>
            <person name="Leichty A.R."/>
        </authorList>
    </citation>
    <scope>NUCLEOTIDE SEQUENCE</scope>
    <source>
        <strain evidence="9">Acra3RX</strain>
        <tissue evidence="9">Leaf</tissue>
    </source>
</reference>